<dbReference type="InterPro" id="IPR001412">
    <property type="entry name" value="aa-tRNA-synth_I_CS"/>
</dbReference>
<dbReference type="SUPFAM" id="SSF52374">
    <property type="entry name" value="Nucleotidylyl transferase"/>
    <property type="match status" value="1"/>
</dbReference>
<name>A0A1F4VBA4_UNCKA</name>
<dbReference type="InterPro" id="IPR002305">
    <property type="entry name" value="aa-tRNA-synth_Ic"/>
</dbReference>
<keyword evidence="4 10" id="KW-0547">Nucleotide-binding</keyword>
<evidence type="ECO:0000256" key="1">
    <source>
        <dbReference type="ARBA" id="ARBA00005594"/>
    </source>
</evidence>
<dbReference type="Proteomes" id="UP000179005">
    <property type="component" value="Unassembled WGS sequence"/>
</dbReference>
<evidence type="ECO:0000313" key="12">
    <source>
        <dbReference type="Proteomes" id="UP000179005"/>
    </source>
</evidence>
<evidence type="ECO:0000256" key="6">
    <source>
        <dbReference type="ARBA" id="ARBA00022917"/>
    </source>
</evidence>
<dbReference type="PANTHER" id="PTHR43766">
    <property type="entry name" value="TRYPTOPHAN--TRNA LIGASE, MITOCHONDRIAL"/>
    <property type="match status" value="1"/>
</dbReference>
<accession>A0A1F4VBA4</accession>
<evidence type="ECO:0000256" key="7">
    <source>
        <dbReference type="ARBA" id="ARBA00023146"/>
    </source>
</evidence>
<dbReference type="GO" id="GO:0006436">
    <property type="term" value="P:tryptophanyl-tRNA aminoacylation"/>
    <property type="evidence" value="ECO:0007669"/>
    <property type="project" value="UniProtKB-UniRule"/>
</dbReference>
<comment type="catalytic activity">
    <reaction evidence="8">
        <text>tRNA(Trp) + L-tryptophan + ATP = L-tryptophyl-tRNA(Trp) + AMP + diphosphate + H(+)</text>
        <dbReference type="Rhea" id="RHEA:24080"/>
        <dbReference type="Rhea" id="RHEA-COMP:9671"/>
        <dbReference type="Rhea" id="RHEA-COMP:9705"/>
        <dbReference type="ChEBI" id="CHEBI:15378"/>
        <dbReference type="ChEBI" id="CHEBI:30616"/>
        <dbReference type="ChEBI" id="CHEBI:33019"/>
        <dbReference type="ChEBI" id="CHEBI:57912"/>
        <dbReference type="ChEBI" id="CHEBI:78442"/>
        <dbReference type="ChEBI" id="CHEBI:78535"/>
        <dbReference type="ChEBI" id="CHEBI:456215"/>
        <dbReference type="EC" id="6.1.1.2"/>
    </reaction>
</comment>
<dbReference type="PANTHER" id="PTHR43766:SF1">
    <property type="entry name" value="TRYPTOPHAN--TRNA LIGASE, MITOCHONDRIAL"/>
    <property type="match status" value="1"/>
</dbReference>
<evidence type="ECO:0000256" key="10">
    <source>
        <dbReference type="RuleBase" id="RU363036"/>
    </source>
</evidence>
<dbReference type="PROSITE" id="PS00178">
    <property type="entry name" value="AA_TRNA_LIGASE_I"/>
    <property type="match status" value="1"/>
</dbReference>
<evidence type="ECO:0000313" key="11">
    <source>
        <dbReference type="EMBL" id="OGC54511.1"/>
    </source>
</evidence>
<dbReference type="EMBL" id="MEVC01000021">
    <property type="protein sequence ID" value="OGC54511.1"/>
    <property type="molecule type" value="Genomic_DNA"/>
</dbReference>
<evidence type="ECO:0000256" key="2">
    <source>
        <dbReference type="ARBA" id="ARBA00013161"/>
    </source>
</evidence>
<dbReference type="Gene3D" id="3.40.50.620">
    <property type="entry name" value="HUPs"/>
    <property type="match status" value="1"/>
</dbReference>
<dbReference type="InterPro" id="IPR002306">
    <property type="entry name" value="Trp-tRNA-ligase"/>
</dbReference>
<dbReference type="Gene3D" id="1.10.240.10">
    <property type="entry name" value="Tyrosyl-Transfer RNA Synthetase"/>
    <property type="match status" value="1"/>
</dbReference>
<dbReference type="InterPro" id="IPR014729">
    <property type="entry name" value="Rossmann-like_a/b/a_fold"/>
</dbReference>
<dbReference type="STRING" id="1802619.A2797_00665"/>
<dbReference type="PRINTS" id="PR01039">
    <property type="entry name" value="TRNASYNTHTRP"/>
</dbReference>
<dbReference type="Pfam" id="PF00579">
    <property type="entry name" value="tRNA-synt_1b"/>
    <property type="match status" value="1"/>
</dbReference>
<dbReference type="NCBIfam" id="TIGR00233">
    <property type="entry name" value="trpS"/>
    <property type="match status" value="1"/>
</dbReference>
<gene>
    <name evidence="11" type="ORF">A2797_00665</name>
</gene>
<evidence type="ECO:0000256" key="9">
    <source>
        <dbReference type="NCBIfam" id="TIGR00233"/>
    </source>
</evidence>
<dbReference type="GO" id="GO:0004830">
    <property type="term" value="F:tryptophan-tRNA ligase activity"/>
    <property type="evidence" value="ECO:0007669"/>
    <property type="project" value="UniProtKB-UniRule"/>
</dbReference>
<keyword evidence="6 10" id="KW-0648">Protein biosynthesis</keyword>
<comment type="similarity">
    <text evidence="1 10">Belongs to the class-I aminoacyl-tRNA synthetase family.</text>
</comment>
<keyword evidence="7 10" id="KW-0030">Aminoacyl-tRNA synthetase</keyword>
<keyword evidence="3 10" id="KW-0436">Ligase</keyword>
<evidence type="ECO:0000256" key="8">
    <source>
        <dbReference type="ARBA" id="ARBA00049929"/>
    </source>
</evidence>
<dbReference type="InterPro" id="IPR050203">
    <property type="entry name" value="Trp-tRNA_synthetase"/>
</dbReference>
<dbReference type="FunFam" id="1.10.240.10:FF:000005">
    <property type="entry name" value="Tryptophan--tRNA ligase"/>
    <property type="match status" value="1"/>
</dbReference>
<organism evidence="11 12">
    <name type="scientific">candidate division WWE3 bacterium RIFCSPHIGHO2_01_FULL_48_15</name>
    <dbReference type="NCBI Taxonomy" id="1802619"/>
    <lineage>
        <taxon>Bacteria</taxon>
        <taxon>Katanobacteria</taxon>
    </lineage>
</organism>
<protein>
    <recommendedName>
        <fullName evidence="2 9">Tryptophan--tRNA ligase</fullName>
        <ecNumber evidence="2 9">6.1.1.2</ecNumber>
    </recommendedName>
</protein>
<reference evidence="11 12" key="1">
    <citation type="journal article" date="2016" name="Nat. Commun.">
        <title>Thousands of microbial genomes shed light on interconnected biogeochemical processes in an aquifer system.</title>
        <authorList>
            <person name="Anantharaman K."/>
            <person name="Brown C.T."/>
            <person name="Hug L.A."/>
            <person name="Sharon I."/>
            <person name="Castelle C.J."/>
            <person name="Probst A.J."/>
            <person name="Thomas B.C."/>
            <person name="Singh A."/>
            <person name="Wilkins M.J."/>
            <person name="Karaoz U."/>
            <person name="Brodie E.L."/>
            <person name="Williams K.H."/>
            <person name="Hubbard S.S."/>
            <person name="Banfield J.F."/>
        </authorList>
    </citation>
    <scope>NUCLEOTIDE SEQUENCE [LARGE SCALE GENOMIC DNA]</scope>
</reference>
<dbReference type="CDD" id="cd00806">
    <property type="entry name" value="TrpRS_core"/>
    <property type="match status" value="1"/>
</dbReference>
<dbReference type="GO" id="GO:0005524">
    <property type="term" value="F:ATP binding"/>
    <property type="evidence" value="ECO:0007669"/>
    <property type="project" value="UniProtKB-KW"/>
</dbReference>
<comment type="caution">
    <text evidence="11">The sequence shown here is derived from an EMBL/GenBank/DDBJ whole genome shotgun (WGS) entry which is preliminary data.</text>
</comment>
<proteinExistence type="inferred from homology"/>
<evidence type="ECO:0000256" key="3">
    <source>
        <dbReference type="ARBA" id="ARBA00022598"/>
    </source>
</evidence>
<evidence type="ECO:0000256" key="5">
    <source>
        <dbReference type="ARBA" id="ARBA00022840"/>
    </source>
</evidence>
<keyword evidence="5 10" id="KW-0067">ATP-binding</keyword>
<dbReference type="GO" id="GO:0005829">
    <property type="term" value="C:cytosol"/>
    <property type="evidence" value="ECO:0007669"/>
    <property type="project" value="TreeGrafter"/>
</dbReference>
<dbReference type="EC" id="6.1.1.2" evidence="2 9"/>
<dbReference type="AlphaFoldDB" id="A0A1F4VBA4"/>
<evidence type="ECO:0000256" key="4">
    <source>
        <dbReference type="ARBA" id="ARBA00022741"/>
    </source>
</evidence>
<sequence length="335" mass="37191">MKKRILTGDTPTGNLHLGHYVGTLENRVKLQDEYETFIILADTHSLTTLSDSPKVIREYARADLLDNLVVGLDPQKVTFFLESDVAEIYELAAIFSMYVSHARALRNPTIKEELKMKDLGEHYSLGFVNYPIYQAADILCVKANLVPVGEDQIPHLEQTREIARKINSLAGKEVFPIPEALVGKVARLPGTDGNSKMGKSLGNAIFLSDDAETVEKKVMGMYTDPTRVHPTDPGHVEGNPVFVYLNAFQPEADGPRAHAKIEELKDRYQKGTVGDVEVKTYLAEVLNKFLDPIRARRTELAKSVNLDRILEDGRRKVGPIAGDTLARVKETLGLG</sequence>